<feature type="transmembrane region" description="Helical" evidence="1">
    <location>
        <begin position="157"/>
        <end position="173"/>
    </location>
</feature>
<keyword evidence="1" id="KW-1133">Transmembrane helix</keyword>
<accession>A0ABY7A7A4</accession>
<proteinExistence type="predicted"/>
<sequence>MNYTKMAQRIAVYVIGVLLLALGVVLNTKCLLGVSTTNSVPFVISKISSMTLGTACTVVYLADVLFQCIIYRKIKIKVLLQFPFSFVFGWIVDFYNKFIIISNPSIMMKIVLLVSAILCIAIGISMVVNMDFVPNPPDGGVQALSAITKLPFGRAKVLYDGIMLAITVVISMISTGTIIGIGIGTVVAFFTIGNIIHFINKKFGSWFRNIYDKELKPAKS</sequence>
<dbReference type="Proteomes" id="UP001163115">
    <property type="component" value="Chromosome"/>
</dbReference>
<feature type="transmembrane region" description="Helical" evidence="1">
    <location>
        <begin position="43"/>
        <end position="66"/>
    </location>
</feature>
<keyword evidence="3" id="KW-1185">Reference proteome</keyword>
<dbReference type="InterPro" id="IPR038750">
    <property type="entry name" value="YczE/YyaS-like"/>
</dbReference>
<protein>
    <submittedName>
        <fullName evidence="2">DUF6198 family protein</fullName>
    </submittedName>
</protein>
<gene>
    <name evidence="2" type="ORF">OW255_11425</name>
</gene>
<organism evidence="2 3">
    <name type="scientific">Lacrimispora xylanolytica</name>
    <dbReference type="NCBI Taxonomy" id="29375"/>
    <lineage>
        <taxon>Bacteria</taxon>
        <taxon>Bacillati</taxon>
        <taxon>Bacillota</taxon>
        <taxon>Clostridia</taxon>
        <taxon>Lachnospirales</taxon>
        <taxon>Lachnospiraceae</taxon>
        <taxon>Lacrimispora</taxon>
    </lineage>
</organism>
<dbReference type="Pfam" id="PF19700">
    <property type="entry name" value="DUF6198"/>
    <property type="match status" value="1"/>
</dbReference>
<dbReference type="RefSeq" id="WP_051464602.1">
    <property type="nucleotide sequence ID" value="NZ_CP113524.1"/>
</dbReference>
<evidence type="ECO:0000313" key="3">
    <source>
        <dbReference type="Proteomes" id="UP001163115"/>
    </source>
</evidence>
<name>A0ABY7A7A4_9FIRM</name>
<dbReference type="EMBL" id="CP113524">
    <property type="protein sequence ID" value="WAJ22193.1"/>
    <property type="molecule type" value="Genomic_DNA"/>
</dbReference>
<feature type="transmembrane region" description="Helical" evidence="1">
    <location>
        <begin position="78"/>
        <end position="100"/>
    </location>
</feature>
<dbReference type="PANTHER" id="PTHR40078:SF1">
    <property type="entry name" value="INTEGRAL MEMBRANE PROTEIN"/>
    <property type="match status" value="1"/>
</dbReference>
<evidence type="ECO:0000256" key="1">
    <source>
        <dbReference type="SAM" id="Phobius"/>
    </source>
</evidence>
<keyword evidence="1" id="KW-0472">Membrane</keyword>
<keyword evidence="1" id="KW-0812">Transmembrane</keyword>
<evidence type="ECO:0000313" key="2">
    <source>
        <dbReference type="EMBL" id="WAJ22193.1"/>
    </source>
</evidence>
<reference evidence="2" key="1">
    <citation type="submission" date="2022-11" db="EMBL/GenBank/DDBJ databases">
        <title>Lacrimispora xylanolytica sy1, complete genome.</title>
        <authorList>
            <person name="Choi S."/>
        </authorList>
    </citation>
    <scope>NUCLEOTIDE SEQUENCE</scope>
    <source>
        <strain evidence="2">Sy1</strain>
    </source>
</reference>
<feature type="transmembrane region" description="Helical" evidence="1">
    <location>
        <begin position="106"/>
        <end position="128"/>
    </location>
</feature>
<feature type="transmembrane region" description="Helical" evidence="1">
    <location>
        <begin position="179"/>
        <end position="199"/>
    </location>
</feature>
<dbReference type="PANTHER" id="PTHR40078">
    <property type="entry name" value="INTEGRAL MEMBRANE PROTEIN-RELATED"/>
    <property type="match status" value="1"/>
</dbReference>